<dbReference type="AlphaFoldDB" id="A0AAV4LXB8"/>
<dbReference type="InterPro" id="IPR012388">
    <property type="entry name" value="CABLES1/2"/>
</dbReference>
<keyword evidence="4" id="KW-1185">Reference proteome</keyword>
<accession>A0AAV4LXB8</accession>
<dbReference type="GeneID" id="94195257"/>
<evidence type="ECO:0000313" key="4">
    <source>
        <dbReference type="Proteomes" id="UP001497744"/>
    </source>
</evidence>
<protein>
    <submittedName>
        <fullName evidence="3">Cyclin dependent kinase binding protein, putative</fullName>
    </submittedName>
</protein>
<sequence>MGRHANFPEDYSMPEFQELLADLRFASLKTANLSTNVAVAFLTGIPHVSRKVTRILAPQPPVEPNSRAAGIPREGYLLDQDHVIEFEDDRLERHYVTVERAPPRRTESAVPDEPNNGDSTAVPLRTLLSRLRLRTSIIWGRYCDKRTETIKADSSHNTNTEEPPVRERRKFYISYAELIIPSQENYDPHFMTIPLQYGLMKSRSQGTSSPGSSERHEDDEASLVELAHLVEINTRFRAANEWLHPSLSLTKLSRIKLTLFLAPRSVAFLDPSTVFSAWILFERLVVKGAVTKHNRRLYAATCLILAYKFNQDGEQVVINEILAYLSRDKTISARAIFANEMTVFTLLEFSLKQSYGAMRLHVHNYLEFNRITFEDLYETADQLPSLFSRGHPALAYLVDELVGSVAVRVATPQPGVLQHRLRVCPLPGVLLEAHVAKVVELPARLLQPRVPVPLHPQAVPRVGLDAAEHRVHALLRGRAEGRVPEVQLEGQHPQRPDVALVVELAELPLAVVLAGALLRRPVVVGAAHVVNTASLPADVRREAKVREFAAVLVVEQDVLRLDVQVRDVLVVAGADRPRDFEQDFRDPLLRKAPARVQVRVQIAVEAVLEHDVHHGLRGEPRVYAVKSCPKPLSTSPRYVRMPQVAVELDFALEYHLLPAAAQACFGRRLLAST</sequence>
<keyword evidence="3" id="KW-0418">Kinase</keyword>
<dbReference type="Pfam" id="PF00134">
    <property type="entry name" value="Cyclin_N"/>
    <property type="match status" value="1"/>
</dbReference>
<evidence type="ECO:0000313" key="3">
    <source>
        <dbReference type="EMBL" id="GIX63776.1"/>
    </source>
</evidence>
<dbReference type="GO" id="GO:0016301">
    <property type="term" value="F:kinase activity"/>
    <property type="evidence" value="ECO:0007669"/>
    <property type="project" value="UniProtKB-KW"/>
</dbReference>
<dbReference type="Gene3D" id="1.10.472.10">
    <property type="entry name" value="Cyclin-like"/>
    <property type="match status" value="1"/>
</dbReference>
<dbReference type="RefSeq" id="XP_067715845.1">
    <property type="nucleotide sequence ID" value="XM_067859744.1"/>
</dbReference>
<name>A0AAV4LXB8_BABCB</name>
<feature type="region of interest" description="Disordered" evidence="1">
    <location>
        <begin position="101"/>
        <end position="121"/>
    </location>
</feature>
<reference evidence="3 4" key="1">
    <citation type="submission" date="2021-06" db="EMBL/GenBank/DDBJ databases">
        <title>Genome sequence of Babesia caballi.</title>
        <authorList>
            <person name="Yamagishi J."/>
            <person name="Kidaka T."/>
            <person name="Ochi A."/>
        </authorList>
    </citation>
    <scope>NUCLEOTIDE SEQUENCE [LARGE SCALE GENOMIC DNA]</scope>
    <source>
        <strain evidence="3">USDA-D6B2</strain>
    </source>
</reference>
<dbReference type="InterPro" id="IPR006671">
    <property type="entry name" value="Cyclin_N"/>
</dbReference>
<proteinExistence type="predicted"/>
<dbReference type="GO" id="GO:0051726">
    <property type="term" value="P:regulation of cell cycle"/>
    <property type="evidence" value="ECO:0007669"/>
    <property type="project" value="InterPro"/>
</dbReference>
<evidence type="ECO:0000259" key="2">
    <source>
        <dbReference type="Pfam" id="PF00134"/>
    </source>
</evidence>
<dbReference type="PANTHER" id="PTHR22896:SF0">
    <property type="entry name" value="CYCLIN N-TERMINAL DOMAIN-CONTAINING PROTEIN"/>
    <property type="match status" value="1"/>
</dbReference>
<dbReference type="Proteomes" id="UP001497744">
    <property type="component" value="Unassembled WGS sequence"/>
</dbReference>
<dbReference type="EMBL" id="BPLF01000002">
    <property type="protein sequence ID" value="GIX63776.1"/>
    <property type="molecule type" value="Genomic_DNA"/>
</dbReference>
<comment type="caution">
    <text evidence="3">The sequence shown here is derived from an EMBL/GenBank/DDBJ whole genome shotgun (WGS) entry which is preliminary data.</text>
</comment>
<dbReference type="PANTHER" id="PTHR22896">
    <property type="entry name" value="CDK5 AND ABL1 ENZYME SUBSTRATE 1"/>
    <property type="match status" value="1"/>
</dbReference>
<keyword evidence="3" id="KW-0808">Transferase</keyword>
<dbReference type="InterPro" id="IPR036915">
    <property type="entry name" value="Cyclin-like_sf"/>
</dbReference>
<feature type="domain" description="Cyclin N-terminal" evidence="2">
    <location>
        <begin position="268"/>
        <end position="351"/>
    </location>
</feature>
<gene>
    <name evidence="3" type="ORF">BcabD6B2_32110</name>
</gene>
<dbReference type="SUPFAM" id="SSF47954">
    <property type="entry name" value="Cyclin-like"/>
    <property type="match status" value="1"/>
</dbReference>
<organism evidence="3 4">
    <name type="scientific">Babesia caballi</name>
    <dbReference type="NCBI Taxonomy" id="5871"/>
    <lineage>
        <taxon>Eukaryota</taxon>
        <taxon>Sar</taxon>
        <taxon>Alveolata</taxon>
        <taxon>Apicomplexa</taxon>
        <taxon>Aconoidasida</taxon>
        <taxon>Piroplasmida</taxon>
        <taxon>Babesiidae</taxon>
        <taxon>Babesia</taxon>
    </lineage>
</organism>
<evidence type="ECO:0000256" key="1">
    <source>
        <dbReference type="SAM" id="MobiDB-lite"/>
    </source>
</evidence>